<dbReference type="Proteomes" id="UP000325797">
    <property type="component" value="Chromosome"/>
</dbReference>
<accession>A0A5J6N4I1</accession>
<feature type="domain" description="ABC transporter" evidence="6">
    <location>
        <begin position="2"/>
        <end position="234"/>
    </location>
</feature>
<dbReference type="GO" id="GO:0015807">
    <property type="term" value="P:L-amino acid transport"/>
    <property type="evidence" value="ECO:0007669"/>
    <property type="project" value="TreeGrafter"/>
</dbReference>
<dbReference type="InterPro" id="IPR052156">
    <property type="entry name" value="BCAA_Transport_ATP-bd_LivF"/>
</dbReference>
<evidence type="ECO:0000313" key="7">
    <source>
        <dbReference type="EMBL" id="QEX23450.1"/>
    </source>
</evidence>
<reference evidence="7 8" key="1">
    <citation type="submission" date="2019-08" db="EMBL/GenBank/DDBJ databases">
        <title>Hyperibacter terrae gen. nov., sp. nov. and Hyperibacter viscosus sp. nov., two new members in the family Rhodospirillaceae isolated from the rhizosphere of Hypericum perforatum.</title>
        <authorList>
            <person name="Noviana Z."/>
        </authorList>
    </citation>
    <scope>NUCLEOTIDE SEQUENCE [LARGE SCALE GENOMIC DNA]</scope>
    <source>
        <strain evidence="7 8">R5959</strain>
    </source>
</reference>
<sequence>MLKVGDLHVSYGNVAALRGVSIEVEKGEIVAVIGPNGAGKSTLLLTIAGVVRPARGSVMLEEGSILGIAPERLVTRGLSLVPEGRHIFASMTVAENIRLGGTGRQDKPAVAQDLERVLAMFPILRQRYQQKAGQLSGGEQQMLAIARAIMARPRLLLIDEPSLGLAPLIVNQVYEAVAALRQSGVTVLVVEQNVHRALAVADRTYVMNSGAVTMAGRSAELKSAEGFQEAYFGFRGAKGAVA</sequence>
<dbReference type="GO" id="GO:0005524">
    <property type="term" value="F:ATP binding"/>
    <property type="evidence" value="ECO:0007669"/>
    <property type="project" value="UniProtKB-KW"/>
</dbReference>
<dbReference type="Pfam" id="PF00005">
    <property type="entry name" value="ABC_tran"/>
    <property type="match status" value="1"/>
</dbReference>
<dbReference type="PROSITE" id="PS50893">
    <property type="entry name" value="ABC_TRANSPORTER_2"/>
    <property type="match status" value="1"/>
</dbReference>
<dbReference type="InterPro" id="IPR017871">
    <property type="entry name" value="ABC_transporter-like_CS"/>
</dbReference>
<dbReference type="GO" id="GO:0015658">
    <property type="term" value="F:branched-chain amino acid transmembrane transporter activity"/>
    <property type="evidence" value="ECO:0007669"/>
    <property type="project" value="TreeGrafter"/>
</dbReference>
<dbReference type="PROSITE" id="PS00211">
    <property type="entry name" value="ABC_TRANSPORTER_1"/>
    <property type="match status" value="1"/>
</dbReference>
<evidence type="ECO:0000256" key="3">
    <source>
        <dbReference type="ARBA" id="ARBA00022741"/>
    </source>
</evidence>
<dbReference type="CDD" id="cd03224">
    <property type="entry name" value="ABC_TM1139_LivF_branched"/>
    <property type="match status" value="1"/>
</dbReference>
<evidence type="ECO:0000313" key="8">
    <source>
        <dbReference type="Proteomes" id="UP000325797"/>
    </source>
</evidence>
<dbReference type="GO" id="GO:0016887">
    <property type="term" value="F:ATP hydrolysis activity"/>
    <property type="evidence" value="ECO:0007669"/>
    <property type="project" value="InterPro"/>
</dbReference>
<evidence type="ECO:0000259" key="6">
    <source>
        <dbReference type="PROSITE" id="PS50893"/>
    </source>
</evidence>
<dbReference type="AlphaFoldDB" id="A0A5J6N4I1"/>
<keyword evidence="8" id="KW-1185">Reference proteome</keyword>
<dbReference type="Gene3D" id="3.40.50.300">
    <property type="entry name" value="P-loop containing nucleotide triphosphate hydrolases"/>
    <property type="match status" value="1"/>
</dbReference>
<dbReference type="PANTHER" id="PTHR43820">
    <property type="entry name" value="HIGH-AFFINITY BRANCHED-CHAIN AMINO ACID TRANSPORT ATP-BINDING PROTEIN LIVF"/>
    <property type="match status" value="1"/>
</dbReference>
<evidence type="ECO:0000256" key="2">
    <source>
        <dbReference type="ARBA" id="ARBA00022448"/>
    </source>
</evidence>
<organism evidence="7 8">
    <name type="scientific">Hypericibacter adhaerens</name>
    <dbReference type="NCBI Taxonomy" id="2602016"/>
    <lineage>
        <taxon>Bacteria</taxon>
        <taxon>Pseudomonadati</taxon>
        <taxon>Pseudomonadota</taxon>
        <taxon>Alphaproteobacteria</taxon>
        <taxon>Rhodospirillales</taxon>
        <taxon>Dongiaceae</taxon>
        <taxon>Hypericibacter</taxon>
    </lineage>
</organism>
<evidence type="ECO:0000256" key="5">
    <source>
        <dbReference type="ARBA" id="ARBA00022970"/>
    </source>
</evidence>
<dbReference type="SUPFAM" id="SSF52540">
    <property type="entry name" value="P-loop containing nucleoside triphosphate hydrolases"/>
    <property type="match status" value="1"/>
</dbReference>
<dbReference type="PANTHER" id="PTHR43820:SF4">
    <property type="entry name" value="HIGH-AFFINITY BRANCHED-CHAIN AMINO ACID TRANSPORT ATP-BINDING PROTEIN LIVF"/>
    <property type="match status" value="1"/>
</dbReference>
<comment type="similarity">
    <text evidence="1">Belongs to the ABC transporter superfamily.</text>
</comment>
<dbReference type="InterPro" id="IPR003439">
    <property type="entry name" value="ABC_transporter-like_ATP-bd"/>
</dbReference>
<dbReference type="InterPro" id="IPR027417">
    <property type="entry name" value="P-loop_NTPase"/>
</dbReference>
<keyword evidence="2" id="KW-0813">Transport</keyword>
<keyword evidence="4 7" id="KW-0067">ATP-binding</keyword>
<dbReference type="SMART" id="SM00382">
    <property type="entry name" value="AAA"/>
    <property type="match status" value="1"/>
</dbReference>
<dbReference type="KEGG" id="hadh:FRZ61_33880"/>
<proteinExistence type="inferred from homology"/>
<keyword evidence="5" id="KW-0029">Amino-acid transport</keyword>
<dbReference type="InterPro" id="IPR003593">
    <property type="entry name" value="AAA+_ATPase"/>
</dbReference>
<name>A0A5J6N4I1_9PROT</name>
<dbReference type="RefSeq" id="WP_151118824.1">
    <property type="nucleotide sequence ID" value="NZ_CP042582.1"/>
</dbReference>
<protein>
    <submittedName>
        <fullName evidence="7">ABC transporter ATP-binding protein</fullName>
    </submittedName>
</protein>
<keyword evidence="3" id="KW-0547">Nucleotide-binding</keyword>
<dbReference type="EMBL" id="CP042582">
    <property type="protein sequence ID" value="QEX23450.1"/>
    <property type="molecule type" value="Genomic_DNA"/>
</dbReference>
<gene>
    <name evidence="7" type="ORF">FRZ61_33880</name>
</gene>
<evidence type="ECO:0000256" key="4">
    <source>
        <dbReference type="ARBA" id="ARBA00022840"/>
    </source>
</evidence>
<dbReference type="OrthoDB" id="9775250at2"/>
<evidence type="ECO:0000256" key="1">
    <source>
        <dbReference type="ARBA" id="ARBA00005417"/>
    </source>
</evidence>